<protein>
    <recommendedName>
        <fullName evidence="3">protein disulfide-isomerase</fullName>
        <ecNumber evidence="3">5.3.4.1</ecNumber>
    </recommendedName>
</protein>
<dbReference type="PROSITE" id="PS00194">
    <property type="entry name" value="THIOREDOXIN_1"/>
    <property type="match status" value="2"/>
</dbReference>
<dbReference type="SUPFAM" id="SSF47933">
    <property type="entry name" value="ERP29 C domain-like"/>
    <property type="match status" value="1"/>
</dbReference>
<keyword evidence="5" id="KW-0677">Repeat</keyword>
<accession>A0A0P1ATQ4</accession>
<evidence type="ECO:0000259" key="11">
    <source>
        <dbReference type="PROSITE" id="PS51352"/>
    </source>
</evidence>
<dbReference type="Pfam" id="PF00085">
    <property type="entry name" value="Thioredoxin"/>
    <property type="match status" value="2"/>
</dbReference>
<keyword evidence="4" id="KW-0732">Signal</keyword>
<dbReference type="FunFam" id="3.40.30.10:FF:000032">
    <property type="entry name" value="Protein disulfide-isomerase A6 homolog"/>
    <property type="match status" value="1"/>
</dbReference>
<dbReference type="PANTHER" id="PTHR45672">
    <property type="entry name" value="PROTEIN DISULFIDE-ISOMERASE C17H9.14C-RELATED"/>
    <property type="match status" value="1"/>
</dbReference>
<dbReference type="OrthoDB" id="72053at2759"/>
<dbReference type="EC" id="5.3.4.1" evidence="3"/>
<dbReference type="SUPFAM" id="SSF52833">
    <property type="entry name" value="Thioredoxin-like"/>
    <property type="match status" value="2"/>
</dbReference>
<keyword evidence="10" id="KW-1133">Transmembrane helix</keyword>
<keyword evidence="13" id="KW-1185">Reference proteome</keyword>
<evidence type="ECO:0000256" key="1">
    <source>
        <dbReference type="ARBA" id="ARBA00001182"/>
    </source>
</evidence>
<dbReference type="InterPro" id="IPR011679">
    <property type="entry name" value="ERp29_C"/>
</dbReference>
<evidence type="ECO:0000256" key="8">
    <source>
        <dbReference type="ARBA" id="ARBA00023284"/>
    </source>
</evidence>
<dbReference type="RefSeq" id="XP_024581947.1">
    <property type="nucleotide sequence ID" value="XM_024716339.1"/>
</dbReference>
<dbReference type="InterPro" id="IPR013766">
    <property type="entry name" value="Thioredoxin_domain"/>
</dbReference>
<keyword evidence="7 12" id="KW-0413">Isomerase</keyword>
<dbReference type="AlphaFoldDB" id="A0A0P1ATQ4"/>
<keyword evidence="8" id="KW-0676">Redox-active center</keyword>
<dbReference type="NCBIfam" id="TIGR01126">
    <property type="entry name" value="pdi_dom"/>
    <property type="match status" value="2"/>
</dbReference>
<feature type="domain" description="Thioredoxin" evidence="11">
    <location>
        <begin position="27"/>
        <end position="152"/>
    </location>
</feature>
<dbReference type="InterPro" id="IPR051063">
    <property type="entry name" value="PDI"/>
</dbReference>
<evidence type="ECO:0000256" key="5">
    <source>
        <dbReference type="ARBA" id="ARBA00022737"/>
    </source>
</evidence>
<dbReference type="InterPro" id="IPR005788">
    <property type="entry name" value="PDI_thioredoxin-like_dom"/>
</dbReference>
<proteinExistence type="inferred from homology"/>
<dbReference type="GO" id="GO:0003756">
    <property type="term" value="F:protein disulfide isomerase activity"/>
    <property type="evidence" value="ECO:0007669"/>
    <property type="project" value="UniProtKB-EC"/>
</dbReference>
<dbReference type="PANTHER" id="PTHR45672:SF11">
    <property type="entry name" value="PROTEIN DISULFIDE-ISOMERASE C17H9.14C"/>
    <property type="match status" value="1"/>
</dbReference>
<dbReference type="STRING" id="4781.A0A0P1ATQ4"/>
<dbReference type="Proteomes" id="UP000054928">
    <property type="component" value="Unassembled WGS sequence"/>
</dbReference>
<dbReference type="InterPro" id="IPR036356">
    <property type="entry name" value="ERp29_C_sf"/>
</dbReference>
<reference evidence="13" key="1">
    <citation type="submission" date="2014-09" db="EMBL/GenBank/DDBJ databases">
        <authorList>
            <person name="Sharma Rahul"/>
            <person name="Thines Marco"/>
        </authorList>
    </citation>
    <scope>NUCLEOTIDE SEQUENCE [LARGE SCALE GENOMIC DNA]</scope>
</reference>
<organism evidence="12 13">
    <name type="scientific">Plasmopara halstedii</name>
    <name type="common">Downy mildew of sunflower</name>
    <dbReference type="NCBI Taxonomy" id="4781"/>
    <lineage>
        <taxon>Eukaryota</taxon>
        <taxon>Sar</taxon>
        <taxon>Stramenopiles</taxon>
        <taxon>Oomycota</taxon>
        <taxon>Peronosporomycetes</taxon>
        <taxon>Peronosporales</taxon>
        <taxon>Peronosporaceae</taxon>
        <taxon>Plasmopara</taxon>
    </lineage>
</organism>
<dbReference type="CDD" id="cd02998">
    <property type="entry name" value="PDI_a_ERp38"/>
    <property type="match status" value="2"/>
</dbReference>
<keyword evidence="6" id="KW-1015">Disulfide bond</keyword>
<evidence type="ECO:0000256" key="4">
    <source>
        <dbReference type="ARBA" id="ARBA00022729"/>
    </source>
</evidence>
<dbReference type="GeneID" id="36396919"/>
<dbReference type="Gene3D" id="1.20.1150.12">
    <property type="entry name" value="Endoplasmic reticulum resident protein 29, C-terminal domain"/>
    <property type="match status" value="1"/>
</dbReference>
<evidence type="ECO:0000256" key="9">
    <source>
        <dbReference type="RuleBase" id="RU004208"/>
    </source>
</evidence>
<dbReference type="CDD" id="cd00238">
    <property type="entry name" value="ERp29c"/>
    <property type="match status" value="1"/>
</dbReference>
<dbReference type="Gene3D" id="3.40.30.10">
    <property type="entry name" value="Glutaredoxin"/>
    <property type="match status" value="2"/>
</dbReference>
<dbReference type="Pfam" id="PF07749">
    <property type="entry name" value="ERp29"/>
    <property type="match status" value="1"/>
</dbReference>
<sequence length="385" mass="42350">MQHLILHFIHSRFWPSGTKQVYTMGVWNIAVSLAAVALGVVTAGDVNVLTPDTFDEVVDGSKHVLIKFYAPWCGHCKSMAPAYETVATAFKKVDNVVVAEVDADNHKDLASRFDVKGFPTLKYFPLGSKEAEDYKGGRDEADFVNFLNEKAGTHVRVAKPMSRATVLTDASFDAEVIHSKKHAIVDFYAPWCGHCKKLAPVIEEVATIFEGEENVLIATVDATANTELAERYNVKGYPTVYYFAPGSDEPEDFSGERDTATFVEFINEHAGTHRTVDGGLTAEAGRVEEIDVIISESGDINIDVHKKVQTVVDGLEGSDAKYGALYLKAINKIVAKGPSYVDAEIKRLEGLLENDNVSPQKKTLFALRKNILNAFQKTSNEKTEL</sequence>
<name>A0A0P1ATQ4_PLAHL</name>
<evidence type="ECO:0000256" key="7">
    <source>
        <dbReference type="ARBA" id="ARBA00023235"/>
    </source>
</evidence>
<evidence type="ECO:0000256" key="6">
    <source>
        <dbReference type="ARBA" id="ARBA00023157"/>
    </source>
</evidence>
<evidence type="ECO:0000313" key="13">
    <source>
        <dbReference type="Proteomes" id="UP000054928"/>
    </source>
</evidence>
<comment type="catalytic activity">
    <reaction evidence="1">
        <text>Catalyzes the rearrangement of -S-S- bonds in proteins.</text>
        <dbReference type="EC" id="5.3.4.1"/>
    </reaction>
</comment>
<dbReference type="GO" id="GO:0006457">
    <property type="term" value="P:protein folding"/>
    <property type="evidence" value="ECO:0007669"/>
    <property type="project" value="TreeGrafter"/>
</dbReference>
<dbReference type="EMBL" id="CCYD01001583">
    <property type="protein sequence ID" value="CEG45578.1"/>
    <property type="molecule type" value="Genomic_DNA"/>
</dbReference>
<evidence type="ECO:0000256" key="3">
    <source>
        <dbReference type="ARBA" id="ARBA00012723"/>
    </source>
</evidence>
<comment type="similarity">
    <text evidence="2 9">Belongs to the protein disulfide isomerase family.</text>
</comment>
<evidence type="ECO:0000256" key="10">
    <source>
        <dbReference type="SAM" id="Phobius"/>
    </source>
</evidence>
<dbReference type="PRINTS" id="PR00421">
    <property type="entry name" value="THIOREDOXIN"/>
</dbReference>
<keyword evidence="10" id="KW-0812">Transmembrane</keyword>
<dbReference type="GO" id="GO:0005783">
    <property type="term" value="C:endoplasmic reticulum"/>
    <property type="evidence" value="ECO:0007669"/>
    <property type="project" value="InterPro"/>
</dbReference>
<dbReference type="PROSITE" id="PS51352">
    <property type="entry name" value="THIOREDOXIN_2"/>
    <property type="match status" value="2"/>
</dbReference>
<dbReference type="OMA" id="FINEHAG"/>
<keyword evidence="10" id="KW-0472">Membrane</keyword>
<dbReference type="InterPro" id="IPR036249">
    <property type="entry name" value="Thioredoxin-like_sf"/>
</dbReference>
<feature type="domain" description="Thioredoxin" evidence="11">
    <location>
        <begin position="155"/>
        <end position="295"/>
    </location>
</feature>
<evidence type="ECO:0000256" key="2">
    <source>
        <dbReference type="ARBA" id="ARBA00006347"/>
    </source>
</evidence>
<feature type="transmembrane region" description="Helical" evidence="10">
    <location>
        <begin position="21"/>
        <end position="41"/>
    </location>
</feature>
<dbReference type="InterPro" id="IPR017937">
    <property type="entry name" value="Thioredoxin_CS"/>
</dbReference>
<evidence type="ECO:0000313" key="12">
    <source>
        <dbReference type="EMBL" id="CEG45578.1"/>
    </source>
</evidence>